<keyword evidence="3" id="KW-0472">Membrane</keyword>
<keyword evidence="3" id="KW-0812">Transmembrane</keyword>
<dbReference type="InterPro" id="IPR027381">
    <property type="entry name" value="LytR/CpsA/Psr_C"/>
</dbReference>
<evidence type="ECO:0000259" key="5">
    <source>
        <dbReference type="Pfam" id="PF13399"/>
    </source>
</evidence>
<dbReference type="Proteomes" id="UP000392064">
    <property type="component" value="Chromosome"/>
</dbReference>
<name>A0A5Q2MEY9_9ACTN</name>
<gene>
    <name evidence="6" type="ORF">GEV26_02460</name>
</gene>
<dbReference type="InterPro" id="IPR050922">
    <property type="entry name" value="LytR/CpsA/Psr_CW_biosynth"/>
</dbReference>
<comment type="similarity">
    <text evidence="1">Belongs to the LytR/CpsA/Psr (LCP) family.</text>
</comment>
<keyword evidence="7" id="KW-1185">Reference proteome</keyword>
<feature type="compositionally biased region" description="Pro residues" evidence="2">
    <location>
        <begin position="21"/>
        <end position="31"/>
    </location>
</feature>
<dbReference type="PANTHER" id="PTHR33392:SF6">
    <property type="entry name" value="POLYISOPRENYL-TEICHOIC ACID--PEPTIDOGLYCAN TEICHOIC ACID TRANSFERASE TAGU"/>
    <property type="match status" value="1"/>
</dbReference>
<feature type="transmembrane region" description="Helical" evidence="3">
    <location>
        <begin position="45"/>
        <end position="69"/>
    </location>
</feature>
<evidence type="ECO:0000259" key="4">
    <source>
        <dbReference type="Pfam" id="PF03816"/>
    </source>
</evidence>
<reference evidence="6 7" key="1">
    <citation type="submission" date="2019-11" db="EMBL/GenBank/DDBJ databases">
        <authorList>
            <person name="Li J."/>
        </authorList>
    </citation>
    <scope>NUCLEOTIDE SEQUENCE [LARGE SCALE GENOMIC DNA]</scope>
    <source>
        <strain evidence="6 7">MF47</strain>
    </source>
</reference>
<dbReference type="KEGG" id="aef:GEV26_02460"/>
<dbReference type="Gene3D" id="3.40.630.190">
    <property type="entry name" value="LCP protein"/>
    <property type="match status" value="1"/>
</dbReference>
<feature type="domain" description="Cell envelope-related transcriptional attenuator" evidence="4">
    <location>
        <begin position="120"/>
        <end position="275"/>
    </location>
</feature>
<dbReference type="EMBL" id="CP045737">
    <property type="protein sequence ID" value="QGG40323.1"/>
    <property type="molecule type" value="Genomic_DNA"/>
</dbReference>
<evidence type="ECO:0000256" key="2">
    <source>
        <dbReference type="SAM" id="MobiDB-lite"/>
    </source>
</evidence>
<keyword evidence="3" id="KW-1133">Transmembrane helix</keyword>
<dbReference type="NCBIfam" id="TIGR00350">
    <property type="entry name" value="lytR_cpsA_psr"/>
    <property type="match status" value="1"/>
</dbReference>
<dbReference type="PANTHER" id="PTHR33392">
    <property type="entry name" value="POLYISOPRENYL-TEICHOIC ACID--PEPTIDOGLYCAN TEICHOIC ACID TRANSFERASE TAGU"/>
    <property type="match status" value="1"/>
</dbReference>
<dbReference type="AlphaFoldDB" id="A0A5Q2MEY9"/>
<evidence type="ECO:0000256" key="3">
    <source>
        <dbReference type="SAM" id="Phobius"/>
    </source>
</evidence>
<organism evidence="6 7">
    <name type="scientific">Aeromicrobium yanjiei</name>
    <dbReference type="NCBI Taxonomy" id="2662028"/>
    <lineage>
        <taxon>Bacteria</taxon>
        <taxon>Bacillati</taxon>
        <taxon>Actinomycetota</taxon>
        <taxon>Actinomycetes</taxon>
        <taxon>Propionibacteriales</taxon>
        <taxon>Nocardioidaceae</taxon>
        <taxon>Aeromicrobium</taxon>
    </lineage>
</organism>
<feature type="region of interest" description="Disordered" evidence="2">
    <location>
        <begin position="1"/>
        <end position="41"/>
    </location>
</feature>
<evidence type="ECO:0000256" key="1">
    <source>
        <dbReference type="ARBA" id="ARBA00006068"/>
    </source>
</evidence>
<dbReference type="Gene3D" id="3.30.70.2390">
    <property type="match status" value="1"/>
</dbReference>
<accession>A0A5Q2MEY9</accession>
<feature type="compositionally biased region" description="Polar residues" evidence="2">
    <location>
        <begin position="1"/>
        <end position="10"/>
    </location>
</feature>
<dbReference type="Pfam" id="PF13399">
    <property type="entry name" value="LytR_C"/>
    <property type="match status" value="1"/>
</dbReference>
<sequence length="487" mass="51171">MAGSLSNAPNPQEKMVSSPDAPAPEPAPASPPTSRKRERSRGRRIVRGLGFGALVLALIVGIGGAAAYWKFNHNIESKALDEADHVVKDDTPKGALNVLFIGSDSRKLKTKGYGKEEGQRSDALMLVHFSKNNTRIDAVQIPRDTLTDLPACDDTGSGAFAGGPQQMINSALAGGPACSVRAVEQLSGVHINHFVQLDFDGFASMVNALGGVKVCLNQAMVDPDAKLNLPAGKQKLKGKDALALARTRHAVGDGSDIGRLGHQQVVMSSIISQARSAGTLTRPDRLFKFINALTSSITVDDGISSIPKLTSLAQRARSVDDSDIRFITMPNGTAPTDPNRVVKTADADTIFAAIAKDKKVPVEGSEDEKKASRETPVKLLNAAQTNGLATAAQASMSTLGYTISGIENAQKPAKTTRIFVDGTPEAMATADAINRDFGFMADVVVHSSGMTGVWLILGADRIEGGVQPKAPKAVKATTRTASDSLCA</sequence>
<evidence type="ECO:0000313" key="6">
    <source>
        <dbReference type="EMBL" id="QGG40323.1"/>
    </source>
</evidence>
<evidence type="ECO:0000313" key="7">
    <source>
        <dbReference type="Proteomes" id="UP000392064"/>
    </source>
</evidence>
<protein>
    <submittedName>
        <fullName evidence="6">Transcriptional regulator</fullName>
    </submittedName>
</protein>
<feature type="domain" description="LytR/CpsA/Psr regulator C-terminal" evidence="5">
    <location>
        <begin position="375"/>
        <end position="460"/>
    </location>
</feature>
<proteinExistence type="inferred from homology"/>
<dbReference type="Pfam" id="PF03816">
    <property type="entry name" value="LytR_cpsA_psr"/>
    <property type="match status" value="1"/>
</dbReference>
<dbReference type="InterPro" id="IPR004474">
    <property type="entry name" value="LytR_CpsA_psr"/>
</dbReference>